<protein>
    <submittedName>
        <fullName evidence="2">Transposase</fullName>
    </submittedName>
</protein>
<gene>
    <name evidence="2" type="ORF">CUN67_07630</name>
</gene>
<feature type="non-terminal residue" evidence="2">
    <location>
        <position position="92"/>
    </location>
</feature>
<dbReference type="RefSeq" id="WP_208717099.1">
    <property type="nucleotide sequence ID" value="NZ_CP024768.1"/>
</dbReference>
<reference evidence="2 3" key="1">
    <citation type="submission" date="2017-11" db="EMBL/GenBank/DDBJ databases">
        <title>Genome sequence of Pantoea cypripedii NE1.</title>
        <authorList>
            <person name="Nascimento F.X."/>
        </authorList>
    </citation>
    <scope>NUCLEOTIDE SEQUENCE [LARGE SCALE GENOMIC DNA]</scope>
    <source>
        <strain evidence="2 3">NE1</strain>
    </source>
</reference>
<accession>A0A6B9G8R0</accession>
<dbReference type="SUPFAM" id="SSF46689">
    <property type="entry name" value="Homeodomain-like"/>
    <property type="match status" value="1"/>
</dbReference>
<sequence>MPWTETVIMQRLEFIRACLAGTHSVSELCRLHRISRKTGYKWLSRFDPADLSSLQNASRARLTQPEKISPDIADRLILFRMQHPDWGPKKIH</sequence>
<dbReference type="EMBL" id="CP024768">
    <property type="protein sequence ID" value="QGY28805.1"/>
    <property type="molecule type" value="Genomic_DNA"/>
</dbReference>
<dbReference type="AlphaFoldDB" id="A0A6B9G8R0"/>
<organism evidence="2 3">
    <name type="scientific">Pantoea cypripedii</name>
    <name type="common">Pectobacterium cypripedii</name>
    <name type="synonym">Erwinia cypripedii</name>
    <dbReference type="NCBI Taxonomy" id="55209"/>
    <lineage>
        <taxon>Bacteria</taxon>
        <taxon>Pseudomonadati</taxon>
        <taxon>Pseudomonadota</taxon>
        <taxon>Gammaproteobacteria</taxon>
        <taxon>Enterobacterales</taxon>
        <taxon>Erwiniaceae</taxon>
        <taxon>Pantoea</taxon>
    </lineage>
</organism>
<proteinExistence type="predicted"/>
<feature type="domain" description="Insertion element IS150 protein InsJ-like helix-turn-helix" evidence="1">
    <location>
        <begin position="10"/>
        <end position="47"/>
    </location>
</feature>
<dbReference type="InterPro" id="IPR055247">
    <property type="entry name" value="InsJ-like_HTH"/>
</dbReference>
<dbReference type="InterPro" id="IPR009057">
    <property type="entry name" value="Homeodomain-like_sf"/>
</dbReference>
<name>A0A6B9G8R0_PANCY</name>
<dbReference type="Pfam" id="PF13518">
    <property type="entry name" value="HTH_28"/>
    <property type="match status" value="1"/>
</dbReference>
<dbReference type="Proteomes" id="UP000502005">
    <property type="component" value="Chromosome"/>
</dbReference>
<evidence type="ECO:0000313" key="3">
    <source>
        <dbReference type="Proteomes" id="UP000502005"/>
    </source>
</evidence>
<evidence type="ECO:0000259" key="1">
    <source>
        <dbReference type="Pfam" id="PF13518"/>
    </source>
</evidence>
<evidence type="ECO:0000313" key="2">
    <source>
        <dbReference type="EMBL" id="QGY28805.1"/>
    </source>
</evidence>